<keyword evidence="6 8" id="KW-0288">FMN</keyword>
<dbReference type="RefSeq" id="WP_048606779.1">
    <property type="nucleotide sequence ID" value="NZ_AP025463.1"/>
</dbReference>
<keyword evidence="11" id="KW-1185">Reference proteome</keyword>
<comment type="similarity">
    <text evidence="3 8">Belongs to the flavodoxin family.</text>
</comment>
<gene>
    <name evidence="10" type="primary">isiB</name>
    <name evidence="10" type="ORF">VCE7224_02712</name>
</gene>
<keyword evidence="7 8" id="KW-0249">Electron transport</keyword>
<evidence type="ECO:0000256" key="5">
    <source>
        <dbReference type="ARBA" id="ARBA00022630"/>
    </source>
</evidence>
<evidence type="ECO:0000256" key="7">
    <source>
        <dbReference type="ARBA" id="ARBA00022982"/>
    </source>
</evidence>
<dbReference type="Gene3D" id="3.40.50.360">
    <property type="match status" value="1"/>
</dbReference>
<dbReference type="InterPro" id="IPR008254">
    <property type="entry name" value="Flavodoxin/NO_synth"/>
</dbReference>
<dbReference type="PANTHER" id="PTHR42809:SF3">
    <property type="entry name" value="FLAVODOXIN 2"/>
    <property type="match status" value="1"/>
</dbReference>
<dbReference type="EMBL" id="FLQZ01000058">
    <property type="protein sequence ID" value="SBT13950.1"/>
    <property type="molecule type" value="Genomic_DNA"/>
</dbReference>
<evidence type="ECO:0000256" key="2">
    <source>
        <dbReference type="ARBA" id="ARBA00003297"/>
    </source>
</evidence>
<sequence>MKIGLFYGSTTCYTEMAAEKIRGIIGEDLVDIHNVKETPLSLMADYDLLLLGISTWDFGEIQEDWNELWEDIATTPMKGKVVALFGLGDQEGYGEWFLDAMGLLHDELKTAGAEFVGFWPNDDSYEFEASKALTEDKSQFVGLALDEDSQYELSDDRIASWVEQVLVEYSEKL</sequence>
<dbReference type="SUPFAM" id="SSF52218">
    <property type="entry name" value="Flavoproteins"/>
    <property type="match status" value="1"/>
</dbReference>
<dbReference type="Proteomes" id="UP000092819">
    <property type="component" value="Unassembled WGS sequence"/>
</dbReference>
<name>A0A1C3JFM5_9VIBR</name>
<dbReference type="GO" id="GO:0009055">
    <property type="term" value="F:electron transfer activity"/>
    <property type="evidence" value="ECO:0007669"/>
    <property type="project" value="UniProtKB-UniRule"/>
</dbReference>
<comment type="function">
    <text evidence="2 8">Low-potential electron donor to a number of redox enzymes.</text>
</comment>
<dbReference type="InterPro" id="IPR010086">
    <property type="entry name" value="Flavodoxin_lc"/>
</dbReference>
<dbReference type="GO" id="GO:0010181">
    <property type="term" value="F:FMN binding"/>
    <property type="evidence" value="ECO:0007669"/>
    <property type="project" value="UniProtKB-UniRule"/>
</dbReference>
<evidence type="ECO:0000256" key="8">
    <source>
        <dbReference type="PIRNR" id="PIRNR038996"/>
    </source>
</evidence>
<dbReference type="NCBIfam" id="NF006739">
    <property type="entry name" value="PRK09267.1-5"/>
    <property type="match status" value="1"/>
</dbReference>
<evidence type="ECO:0000256" key="1">
    <source>
        <dbReference type="ARBA" id="ARBA00001917"/>
    </source>
</evidence>
<dbReference type="InterPro" id="IPR001226">
    <property type="entry name" value="Flavodoxin_CS"/>
</dbReference>
<dbReference type="AlphaFoldDB" id="A0A1C3JFM5"/>
<dbReference type="PROSITE" id="PS50902">
    <property type="entry name" value="FLAVODOXIN_LIKE"/>
    <property type="match status" value="1"/>
</dbReference>
<organism evidence="10 11">
    <name type="scientific">Vibrio celticus</name>
    <dbReference type="NCBI Taxonomy" id="446372"/>
    <lineage>
        <taxon>Bacteria</taxon>
        <taxon>Pseudomonadati</taxon>
        <taxon>Pseudomonadota</taxon>
        <taxon>Gammaproteobacteria</taxon>
        <taxon>Vibrionales</taxon>
        <taxon>Vibrionaceae</taxon>
        <taxon>Vibrio</taxon>
    </lineage>
</organism>
<dbReference type="InterPro" id="IPR029039">
    <property type="entry name" value="Flavoprotein-like_sf"/>
</dbReference>
<dbReference type="NCBIfam" id="TIGR01752">
    <property type="entry name" value="flav_long"/>
    <property type="match status" value="1"/>
</dbReference>
<dbReference type="PROSITE" id="PS00201">
    <property type="entry name" value="FLAVODOXIN"/>
    <property type="match status" value="1"/>
</dbReference>
<proteinExistence type="inferred from homology"/>
<dbReference type="NCBIfam" id="NF009023">
    <property type="entry name" value="PRK12359.1"/>
    <property type="match status" value="1"/>
</dbReference>
<feature type="domain" description="Flavodoxin-like" evidence="9">
    <location>
        <begin position="3"/>
        <end position="166"/>
    </location>
</feature>
<accession>A0A1C3JFM5</accession>
<reference evidence="11" key="1">
    <citation type="submission" date="2016-06" db="EMBL/GenBank/DDBJ databases">
        <authorList>
            <person name="Rodrigo-Torres L."/>
            <person name="Arahal D.R."/>
        </authorList>
    </citation>
    <scope>NUCLEOTIDE SEQUENCE [LARGE SCALE GENOMIC DNA]</scope>
    <source>
        <strain evidence="11">CECT 7224</strain>
    </source>
</reference>
<dbReference type="PIRSF" id="PIRSF038996">
    <property type="entry name" value="FldA"/>
    <property type="match status" value="1"/>
</dbReference>
<dbReference type="Pfam" id="PF00258">
    <property type="entry name" value="Flavodoxin_1"/>
    <property type="match status" value="1"/>
</dbReference>
<dbReference type="InterPro" id="IPR050619">
    <property type="entry name" value="Flavodoxin"/>
</dbReference>
<evidence type="ECO:0000256" key="4">
    <source>
        <dbReference type="ARBA" id="ARBA00022448"/>
    </source>
</evidence>
<comment type="cofactor">
    <cofactor evidence="1 8">
        <name>FMN</name>
        <dbReference type="ChEBI" id="CHEBI:58210"/>
    </cofactor>
</comment>
<keyword evidence="4 8" id="KW-0813">Transport</keyword>
<evidence type="ECO:0000259" key="9">
    <source>
        <dbReference type="PROSITE" id="PS50902"/>
    </source>
</evidence>
<protein>
    <recommendedName>
        <fullName evidence="8">Flavodoxin</fullName>
    </recommendedName>
</protein>
<dbReference type="GeneID" id="89593687"/>
<evidence type="ECO:0000313" key="10">
    <source>
        <dbReference type="EMBL" id="SBT13950.1"/>
    </source>
</evidence>
<evidence type="ECO:0000313" key="11">
    <source>
        <dbReference type="Proteomes" id="UP000092819"/>
    </source>
</evidence>
<keyword evidence="5 8" id="KW-0285">Flavoprotein</keyword>
<dbReference type="PANTHER" id="PTHR42809">
    <property type="entry name" value="FLAVODOXIN 2"/>
    <property type="match status" value="1"/>
</dbReference>
<evidence type="ECO:0000256" key="6">
    <source>
        <dbReference type="ARBA" id="ARBA00022643"/>
    </source>
</evidence>
<evidence type="ECO:0000256" key="3">
    <source>
        <dbReference type="ARBA" id="ARBA00005267"/>
    </source>
</evidence>